<dbReference type="GeneID" id="69518948"/>
<dbReference type="OrthoDB" id="73653at2"/>
<gene>
    <name evidence="1" type="ordered locus">DR_A0056</name>
</gene>
<name>Q9RZ98_DEIRA</name>
<sequence length="162" mass="17655">MLFACPALFASASAGSIPGTQVSYKLAQDALTHGNASMVFVDASEDPTGKTYMALVCDLGKTTFRFYSKESLGSRAGEKVLFFFRADDQGLRNAHGTLREYYKTGNLSVLDFSYDSSELFRTFASTQKKVVVRVNRNGMASMTLTFPVKGFMVAYRAIGSCG</sequence>
<evidence type="ECO:0000313" key="2">
    <source>
        <dbReference type="Proteomes" id="UP000002524"/>
    </source>
</evidence>
<dbReference type="STRING" id="243230.DR_A0056"/>
<proteinExistence type="predicted"/>
<dbReference type="PIR" id="B75599">
    <property type="entry name" value="B75599"/>
</dbReference>
<dbReference type="EMBL" id="AE001825">
    <property type="protein sequence ID" value="AAF12356.1"/>
    <property type="molecule type" value="Genomic_DNA"/>
</dbReference>
<dbReference type="PaxDb" id="243230-DR_A0056"/>
<dbReference type="RefSeq" id="WP_010889315.1">
    <property type="nucleotide sequence ID" value="NC_001264.1"/>
</dbReference>
<dbReference type="AlphaFoldDB" id="Q9RZ98"/>
<dbReference type="InParanoid" id="Q9RZ98"/>
<protein>
    <submittedName>
        <fullName evidence="1">Uncharacterized protein</fullName>
    </submittedName>
</protein>
<dbReference type="Proteomes" id="UP000002524">
    <property type="component" value="Chromosome 2"/>
</dbReference>
<evidence type="ECO:0000313" key="1">
    <source>
        <dbReference type="EMBL" id="AAF12356.1"/>
    </source>
</evidence>
<dbReference type="HOGENOM" id="CLU_1632688_0_0_0"/>
<dbReference type="PATRIC" id="fig|243230.17.peg.2940"/>
<dbReference type="EnsemblBacteria" id="AAF12356">
    <property type="protein sequence ID" value="AAF12356"/>
    <property type="gene ID" value="DR_A0056"/>
</dbReference>
<accession>Q9RZ98</accession>
<reference evidence="1 2" key="1">
    <citation type="journal article" date="1999" name="Science">
        <title>Genome sequence of the radioresistant bacterium Deinococcus radiodurans R1.</title>
        <authorList>
            <person name="White O."/>
            <person name="Eisen J.A."/>
            <person name="Heidelberg J.F."/>
            <person name="Hickey E.K."/>
            <person name="Peterson J.D."/>
            <person name="Dodson R.J."/>
            <person name="Haft D.H."/>
            <person name="Gwinn M.L."/>
            <person name="Nelson W.C."/>
            <person name="Richardson D.L."/>
            <person name="Moffat K.S."/>
            <person name="Qin H."/>
            <person name="Jiang L."/>
            <person name="Pamphile W."/>
            <person name="Crosby M."/>
            <person name="Shen M."/>
            <person name="Vamathevan J.J."/>
            <person name="Lam P."/>
            <person name="McDonald L."/>
            <person name="Utterback T."/>
            <person name="Zalewski C."/>
            <person name="Makarova K.S."/>
            <person name="Aravind L."/>
            <person name="Daly M.J."/>
            <person name="Minton K.W."/>
            <person name="Fleischmann R.D."/>
            <person name="Ketchum K.A."/>
            <person name="Nelson K.E."/>
            <person name="Salzberg S."/>
            <person name="Smith H.O."/>
            <person name="Venter J.C."/>
            <person name="Fraser C.M."/>
        </authorList>
    </citation>
    <scope>NUCLEOTIDE SEQUENCE [LARGE SCALE GENOMIC DNA]</scope>
    <source>
        <strain evidence="2">ATCC 13939 / DSM 20539 / JCM 16871 / LMG 4051 / NBRC 15346 / NCIMB 9279 / R1 / VKM B-1422</strain>
    </source>
</reference>
<organism evidence="1 2">
    <name type="scientific">Deinococcus radiodurans (strain ATCC 13939 / DSM 20539 / JCM 16871 / CCUG 27074 / LMG 4051 / NBRC 15346 / NCIMB 9279 / VKM B-1422 / R1)</name>
    <dbReference type="NCBI Taxonomy" id="243230"/>
    <lineage>
        <taxon>Bacteria</taxon>
        <taxon>Thermotogati</taxon>
        <taxon>Deinococcota</taxon>
        <taxon>Deinococci</taxon>
        <taxon>Deinococcales</taxon>
        <taxon>Deinococcaceae</taxon>
        <taxon>Deinococcus</taxon>
    </lineage>
</organism>
<dbReference type="KEGG" id="dra:DR_A0056"/>
<keyword evidence="2" id="KW-1185">Reference proteome</keyword>